<keyword evidence="1" id="KW-0472">Membrane</keyword>
<dbReference type="Proteomes" id="UP000243975">
    <property type="component" value="Unassembled WGS sequence"/>
</dbReference>
<gene>
    <name evidence="2" type="ORF">Ccrd_003155</name>
</gene>
<keyword evidence="1" id="KW-1133">Transmembrane helix</keyword>
<accession>A0A118JWJ7</accession>
<protein>
    <submittedName>
        <fullName evidence="2">Uncharacterized protein</fullName>
    </submittedName>
</protein>
<reference evidence="2 3" key="1">
    <citation type="journal article" date="2016" name="Sci. Rep.">
        <title>The genome sequence of the outbreeding globe artichoke constructed de novo incorporating a phase-aware low-pass sequencing strategy of F1 progeny.</title>
        <authorList>
            <person name="Scaglione D."/>
            <person name="Reyes-Chin-Wo S."/>
            <person name="Acquadro A."/>
            <person name="Froenicke L."/>
            <person name="Portis E."/>
            <person name="Beitel C."/>
            <person name="Tirone M."/>
            <person name="Mauro R."/>
            <person name="Lo Monaco A."/>
            <person name="Mauromicale G."/>
            <person name="Faccioli P."/>
            <person name="Cattivelli L."/>
            <person name="Rieseberg L."/>
            <person name="Michelmore R."/>
            <person name="Lanteri S."/>
        </authorList>
    </citation>
    <scope>NUCLEOTIDE SEQUENCE [LARGE SCALE GENOMIC DNA]</scope>
    <source>
        <strain evidence="2">2C</strain>
    </source>
</reference>
<dbReference type="AlphaFoldDB" id="A0A118JWJ7"/>
<dbReference type="EMBL" id="LEKV01004526">
    <property type="protein sequence ID" value="KVH94781.1"/>
    <property type="molecule type" value="Genomic_DNA"/>
</dbReference>
<feature type="transmembrane region" description="Helical" evidence="1">
    <location>
        <begin position="27"/>
        <end position="47"/>
    </location>
</feature>
<proteinExistence type="predicted"/>
<sequence length="154" mass="17401">MGSPVLFYCYYDKGTDHRRGHFRPHRVAVIIFMLLLLVNRLLLISLFLSPQSHIALCHLLNFSSMVFVRRFGLPQLVMQWMEDSGVQPSVEMYQSILAFAQSSGREYSVIIQDRVGRSMPRMVHIPATVTKNEESSSTTTGDGVAGRLLCLPIT</sequence>
<organism evidence="2 3">
    <name type="scientific">Cynara cardunculus var. scolymus</name>
    <name type="common">Globe artichoke</name>
    <name type="synonym">Cynara scolymus</name>
    <dbReference type="NCBI Taxonomy" id="59895"/>
    <lineage>
        <taxon>Eukaryota</taxon>
        <taxon>Viridiplantae</taxon>
        <taxon>Streptophyta</taxon>
        <taxon>Embryophyta</taxon>
        <taxon>Tracheophyta</taxon>
        <taxon>Spermatophyta</taxon>
        <taxon>Magnoliopsida</taxon>
        <taxon>eudicotyledons</taxon>
        <taxon>Gunneridae</taxon>
        <taxon>Pentapetalae</taxon>
        <taxon>asterids</taxon>
        <taxon>campanulids</taxon>
        <taxon>Asterales</taxon>
        <taxon>Asteraceae</taxon>
        <taxon>Carduoideae</taxon>
        <taxon>Cardueae</taxon>
        <taxon>Carduinae</taxon>
        <taxon>Cynara</taxon>
    </lineage>
</organism>
<evidence type="ECO:0000313" key="2">
    <source>
        <dbReference type="EMBL" id="KVH94781.1"/>
    </source>
</evidence>
<evidence type="ECO:0000313" key="3">
    <source>
        <dbReference type="Proteomes" id="UP000243975"/>
    </source>
</evidence>
<name>A0A118JWJ7_CYNCS</name>
<keyword evidence="3" id="KW-1185">Reference proteome</keyword>
<keyword evidence="1" id="KW-0812">Transmembrane</keyword>
<dbReference type="Gramene" id="KVH94781">
    <property type="protein sequence ID" value="KVH94781"/>
    <property type="gene ID" value="Ccrd_003155"/>
</dbReference>
<comment type="caution">
    <text evidence="2">The sequence shown here is derived from an EMBL/GenBank/DDBJ whole genome shotgun (WGS) entry which is preliminary data.</text>
</comment>
<evidence type="ECO:0000256" key="1">
    <source>
        <dbReference type="SAM" id="Phobius"/>
    </source>
</evidence>